<sequence length="49" mass="5493">MFLVGDCSLNSRTKYLPSIILGSTFKEQSGQTLSENSIKYLYELSSETI</sequence>
<proteinExistence type="evidence at transcript level"/>
<reference evidence="1" key="1">
    <citation type="submission" date="2011-02" db="EMBL/GenBank/DDBJ databases">
        <title>Construction and analysis of full-length cDNA library of Cryptosporidium parvum.</title>
        <authorList>
            <person name="Yamagishi J."/>
            <person name="Wakaguri H."/>
            <person name="Sugano S."/>
            <person name="Kawano S."/>
            <person name="Fujisaki K."/>
            <person name="Sugimoto C."/>
            <person name="Watanabe J."/>
            <person name="Suzuki Y."/>
            <person name="Kimata I."/>
            <person name="Xuan X."/>
        </authorList>
    </citation>
    <scope>NUCLEOTIDE SEQUENCE</scope>
    <source>
        <strain evidence="1">HNJ-1</strain>
    </source>
</reference>
<dbReference type="EMBL" id="FX115997">
    <property type="protein sequence ID" value="BAJ78100.1"/>
    <property type="molecule type" value="mRNA"/>
</dbReference>
<evidence type="ECO:0000313" key="1">
    <source>
        <dbReference type="EMBL" id="BAJ78100.1"/>
    </source>
</evidence>
<dbReference type="AlphaFoldDB" id="F0X679"/>
<name>F0X679_CRYPV</name>
<organism evidence="1">
    <name type="scientific">Cryptosporidium parvum</name>
    <dbReference type="NCBI Taxonomy" id="5807"/>
    <lineage>
        <taxon>Eukaryota</taxon>
        <taxon>Sar</taxon>
        <taxon>Alveolata</taxon>
        <taxon>Apicomplexa</taxon>
        <taxon>Conoidasida</taxon>
        <taxon>Coccidia</taxon>
        <taxon>Eucoccidiorida</taxon>
        <taxon>Eimeriorina</taxon>
        <taxon>Cryptosporidiidae</taxon>
        <taxon>Cryptosporidium</taxon>
    </lineage>
</organism>
<accession>F0X679</accession>
<protein>
    <submittedName>
        <fullName evidence="1">Uncharacterized protein</fullName>
    </submittedName>
</protein>